<accession>B8GFG6</accession>
<feature type="transmembrane region" description="Helical" evidence="8">
    <location>
        <begin position="169"/>
        <end position="188"/>
    </location>
</feature>
<dbReference type="GeneID" id="7272760"/>
<evidence type="ECO:0000256" key="1">
    <source>
        <dbReference type="ARBA" id="ARBA00004651"/>
    </source>
</evidence>
<sequence length="414" mass="43647">MVLAAVFLLIAVRQVGRLNLKIWQVMLGGAVAVLVTGQIAPIDALGAVDPDVMLFLFGMFIVGEAFVASGYLFTVGDRIFCHTKTPDQVVLAVLFGAGLLSALLMNDTLAIIGTPLVLGIASRTRISPKLLLLTLAVAITTGSLASPVGNPQNLLVAVNGGIPSPFITFGTYLLVPTLIGLLLAYLVLRLAYRREFQPGKSVDRPACLPTPAGDPPAFDRHLALLAKSSIVIIVLLAGVNIAASTMGGGMTVPLPLIALAAALPIILLSPRRFEVIRTIDWPTLVFFAAMFVLMESVWRTGFFQQFVSAGGLTTVPALLATSVLFSQFISNVPFVALFLPMVLQAGGTPAQLMALAAGSTLAGNLTILGAASNVIIVQNAEKQGETLTFAEFARVGVPLTLLQMAVYWVFLDLL</sequence>
<comment type="similarity">
    <text evidence="2">Belongs to the CitM (TC 2.A.11) transporter family.</text>
</comment>
<feature type="transmembrane region" description="Helical" evidence="8">
    <location>
        <begin position="249"/>
        <end position="269"/>
    </location>
</feature>
<keyword evidence="5 8" id="KW-0812">Transmembrane</keyword>
<evidence type="ECO:0000256" key="8">
    <source>
        <dbReference type="SAM" id="Phobius"/>
    </source>
</evidence>
<evidence type="ECO:0000256" key="6">
    <source>
        <dbReference type="ARBA" id="ARBA00022989"/>
    </source>
</evidence>
<keyword evidence="4" id="KW-1003">Cell membrane</keyword>
<dbReference type="OrthoDB" id="86089at2157"/>
<protein>
    <submittedName>
        <fullName evidence="10">Citrate transporter</fullName>
    </submittedName>
</protein>
<evidence type="ECO:0000256" key="2">
    <source>
        <dbReference type="ARBA" id="ARBA00009843"/>
    </source>
</evidence>
<dbReference type="PRINTS" id="PR00758">
    <property type="entry name" value="ARSENICPUMP"/>
</dbReference>
<dbReference type="GO" id="GO:0005886">
    <property type="term" value="C:plasma membrane"/>
    <property type="evidence" value="ECO:0007669"/>
    <property type="project" value="UniProtKB-SubCell"/>
</dbReference>
<keyword evidence="6 8" id="KW-1133">Transmembrane helix</keyword>
<reference evidence="10 11" key="1">
    <citation type="journal article" date="2015" name="Genome Announc.">
        <title>Complete Genome Sequence of Methanosphaerula palustris E1-9CT, a Hydrogenotrophic Methanogen Isolated from a Minerotrophic Fen Peatland.</title>
        <authorList>
            <person name="Cadillo-Quiroz H."/>
            <person name="Browne P."/>
            <person name="Kyrpides N."/>
            <person name="Woyke T."/>
            <person name="Goodwin L."/>
            <person name="Detter C."/>
            <person name="Yavitt J.B."/>
            <person name="Zinder S.H."/>
        </authorList>
    </citation>
    <scope>NUCLEOTIDE SEQUENCE [LARGE SCALE GENOMIC DNA]</scope>
    <source>
        <strain evidence="11">ATCC BAA-1556 / DSM 19958 / E1-9c</strain>
    </source>
</reference>
<comment type="subcellular location">
    <subcellularLocation>
        <location evidence="1">Cell membrane</location>
        <topology evidence="1">Multi-pass membrane protein</topology>
    </subcellularLocation>
</comment>
<dbReference type="InterPro" id="IPR000802">
    <property type="entry name" value="Arsenical_pump_ArsB"/>
</dbReference>
<dbReference type="STRING" id="521011.Mpal_0644"/>
<evidence type="ECO:0000259" key="9">
    <source>
        <dbReference type="Pfam" id="PF03600"/>
    </source>
</evidence>
<evidence type="ECO:0000256" key="7">
    <source>
        <dbReference type="ARBA" id="ARBA00023136"/>
    </source>
</evidence>
<proteinExistence type="inferred from homology"/>
<gene>
    <name evidence="10" type="ordered locus">Mpal_0644</name>
</gene>
<feature type="domain" description="Citrate transporter-like" evidence="9">
    <location>
        <begin position="14"/>
        <end position="355"/>
    </location>
</feature>
<dbReference type="HOGENOM" id="CLU_011920_3_0_2"/>
<feature type="transmembrane region" description="Helical" evidence="8">
    <location>
        <begin position="281"/>
        <end position="298"/>
    </location>
</feature>
<keyword evidence="7 8" id="KW-0472">Membrane</keyword>
<dbReference type="Pfam" id="PF03600">
    <property type="entry name" value="CitMHS"/>
    <property type="match status" value="1"/>
</dbReference>
<feature type="transmembrane region" description="Helical" evidence="8">
    <location>
        <begin position="392"/>
        <end position="411"/>
    </location>
</feature>
<organism evidence="10 11">
    <name type="scientific">Methanosphaerula palustris (strain ATCC BAA-1556 / DSM 19958 / E1-9c)</name>
    <dbReference type="NCBI Taxonomy" id="521011"/>
    <lineage>
        <taxon>Archaea</taxon>
        <taxon>Methanobacteriati</taxon>
        <taxon>Methanobacteriota</taxon>
        <taxon>Stenosarchaea group</taxon>
        <taxon>Methanomicrobia</taxon>
        <taxon>Methanomicrobiales</taxon>
        <taxon>Methanoregulaceae</taxon>
        <taxon>Methanosphaerula</taxon>
    </lineage>
</organism>
<dbReference type="PANTHER" id="PTHR43302:SF5">
    <property type="entry name" value="TRANSPORTER ARSB-RELATED"/>
    <property type="match status" value="1"/>
</dbReference>
<evidence type="ECO:0000256" key="4">
    <source>
        <dbReference type="ARBA" id="ARBA00022475"/>
    </source>
</evidence>
<feature type="transmembrane region" description="Helical" evidence="8">
    <location>
        <begin position="93"/>
        <end position="118"/>
    </location>
</feature>
<evidence type="ECO:0000313" key="11">
    <source>
        <dbReference type="Proteomes" id="UP000002457"/>
    </source>
</evidence>
<dbReference type="EMBL" id="CP001338">
    <property type="protein sequence ID" value="ACL16014.1"/>
    <property type="molecule type" value="Genomic_DNA"/>
</dbReference>
<dbReference type="KEGG" id="mpl:Mpal_0644"/>
<dbReference type="PANTHER" id="PTHR43302">
    <property type="entry name" value="TRANSPORTER ARSB-RELATED"/>
    <property type="match status" value="1"/>
</dbReference>
<keyword evidence="3" id="KW-0813">Transport</keyword>
<evidence type="ECO:0000256" key="3">
    <source>
        <dbReference type="ARBA" id="ARBA00022448"/>
    </source>
</evidence>
<feature type="transmembrane region" description="Helical" evidence="8">
    <location>
        <begin position="224"/>
        <end position="243"/>
    </location>
</feature>
<feature type="transmembrane region" description="Helical" evidence="8">
    <location>
        <begin position="52"/>
        <end position="73"/>
    </location>
</feature>
<feature type="transmembrane region" description="Helical" evidence="8">
    <location>
        <begin position="352"/>
        <end position="372"/>
    </location>
</feature>
<dbReference type="AlphaFoldDB" id="B8GFG6"/>
<dbReference type="GO" id="GO:0015105">
    <property type="term" value="F:arsenite transmembrane transporter activity"/>
    <property type="evidence" value="ECO:0007669"/>
    <property type="project" value="InterPro"/>
</dbReference>
<name>B8GFG6_METPE</name>
<dbReference type="InterPro" id="IPR004680">
    <property type="entry name" value="Cit_transptr-like_dom"/>
</dbReference>
<evidence type="ECO:0000256" key="5">
    <source>
        <dbReference type="ARBA" id="ARBA00022692"/>
    </source>
</evidence>
<evidence type="ECO:0000313" key="10">
    <source>
        <dbReference type="EMBL" id="ACL16014.1"/>
    </source>
</evidence>
<dbReference type="eggNOG" id="arCOG00238">
    <property type="taxonomic scope" value="Archaea"/>
</dbReference>
<feature type="transmembrane region" description="Helical" evidence="8">
    <location>
        <begin position="23"/>
        <end position="40"/>
    </location>
</feature>
<dbReference type="Proteomes" id="UP000002457">
    <property type="component" value="Chromosome"/>
</dbReference>
<keyword evidence="11" id="KW-1185">Reference proteome</keyword>
<feature type="transmembrane region" description="Helical" evidence="8">
    <location>
        <begin position="318"/>
        <end position="340"/>
    </location>
</feature>
<dbReference type="RefSeq" id="WP_012617333.1">
    <property type="nucleotide sequence ID" value="NC_011832.1"/>
</dbReference>